<evidence type="ECO:0000256" key="7">
    <source>
        <dbReference type="ARBA" id="ARBA00023056"/>
    </source>
</evidence>
<dbReference type="CDD" id="cd03791">
    <property type="entry name" value="GT5_Glycogen_synthase_DULL1-like"/>
    <property type="match status" value="1"/>
</dbReference>
<dbReference type="Pfam" id="PF00534">
    <property type="entry name" value="Glycos_transf_1"/>
    <property type="match status" value="1"/>
</dbReference>
<keyword evidence="5 8" id="KW-0328">Glycosyltransferase</keyword>
<dbReference type="AlphaFoldDB" id="A0A437MUQ6"/>
<dbReference type="Proteomes" id="UP000282759">
    <property type="component" value="Unassembled WGS sequence"/>
</dbReference>
<evidence type="ECO:0000256" key="6">
    <source>
        <dbReference type="ARBA" id="ARBA00022679"/>
    </source>
</evidence>
<evidence type="ECO:0000256" key="5">
    <source>
        <dbReference type="ARBA" id="ARBA00022676"/>
    </source>
</evidence>
<dbReference type="OrthoDB" id="9808590at2"/>
<evidence type="ECO:0000256" key="3">
    <source>
        <dbReference type="ARBA" id="ARBA00004964"/>
    </source>
</evidence>
<sequence length="474" mass="53110">MRVFHLSAECYPVAKVGGLADVVGALPKYQVKAGINAAVAMPFYDRKFTHEHEFDTVFQGLTLLGTRRLYFEVLKERYDSLGFELFLIKIPGLIDRTEVYCYPDETEQFIAYQIAFLDWINWSGQTPDIIHCHDHHSGLVPFLMQHSNAYKRLADIPPVFTIHNGQYHGAFSWNKLDYLPDIDLTKTGLLDWNGGLNPLAAAVKCSAYYTTVSPSYLEELSYNSNGLEYLFHIERHKGIGILNGIDTEVWNPATDPMIASRYSTARITQGKQKNKAALCARFNLDTSLPLVAFIGRLVGEKGADLLPEAFERSLNEHAGKVNFLMLGAGDTTTEEQLTALSHKYAEHYAAFVGYDEALAHQVYAGADFLLMPSRVEPCGLNQMYSLRYGTLPMVRSTGGLKDTVTDFGDEGGYGIRFIHASVDDICHSVSRALVLYGNTAQLQKLRKTMMALDFSWDRSASEYINLYNRIISAS</sequence>
<comment type="function">
    <text evidence="2 8">Synthesizes alpha-1,4-glucan chains using ADP-glucose.</text>
</comment>
<evidence type="ECO:0000256" key="2">
    <source>
        <dbReference type="ARBA" id="ARBA00002764"/>
    </source>
</evidence>
<dbReference type="InterPro" id="IPR013534">
    <property type="entry name" value="Starch_synth_cat_dom"/>
</dbReference>
<organism evidence="11 12">
    <name type="scientific">Mucilaginibacter limnophilus</name>
    <dbReference type="NCBI Taxonomy" id="1932778"/>
    <lineage>
        <taxon>Bacteria</taxon>
        <taxon>Pseudomonadati</taxon>
        <taxon>Bacteroidota</taxon>
        <taxon>Sphingobacteriia</taxon>
        <taxon>Sphingobacteriales</taxon>
        <taxon>Sphingobacteriaceae</taxon>
        <taxon>Mucilaginibacter</taxon>
    </lineage>
</organism>
<dbReference type="Pfam" id="PF08323">
    <property type="entry name" value="Glyco_transf_5"/>
    <property type="match status" value="1"/>
</dbReference>
<dbReference type="GO" id="GO:0004373">
    <property type="term" value="F:alpha-1,4-glucan glucosyltransferase (UDP-glucose donor) activity"/>
    <property type="evidence" value="ECO:0007669"/>
    <property type="project" value="InterPro"/>
</dbReference>
<evidence type="ECO:0000256" key="4">
    <source>
        <dbReference type="ARBA" id="ARBA00010281"/>
    </source>
</evidence>
<feature type="binding site" evidence="8">
    <location>
        <position position="15"/>
    </location>
    <ligand>
        <name>ADP-alpha-D-glucose</name>
        <dbReference type="ChEBI" id="CHEBI:57498"/>
    </ligand>
</feature>
<evidence type="ECO:0000259" key="10">
    <source>
        <dbReference type="Pfam" id="PF08323"/>
    </source>
</evidence>
<feature type="domain" description="Starch synthase catalytic" evidence="10">
    <location>
        <begin position="2"/>
        <end position="229"/>
    </location>
</feature>
<dbReference type="InterPro" id="IPR001296">
    <property type="entry name" value="Glyco_trans_1"/>
</dbReference>
<dbReference type="HAMAP" id="MF_00484">
    <property type="entry name" value="Glycogen_synth"/>
    <property type="match status" value="1"/>
</dbReference>
<dbReference type="PANTHER" id="PTHR45825">
    <property type="entry name" value="GRANULE-BOUND STARCH SYNTHASE 1, CHLOROPLASTIC/AMYLOPLASTIC"/>
    <property type="match status" value="1"/>
</dbReference>
<evidence type="ECO:0000313" key="11">
    <source>
        <dbReference type="EMBL" id="RVU01373.1"/>
    </source>
</evidence>
<evidence type="ECO:0000256" key="1">
    <source>
        <dbReference type="ARBA" id="ARBA00001478"/>
    </source>
</evidence>
<dbReference type="UniPathway" id="UPA00164"/>
<evidence type="ECO:0000259" key="9">
    <source>
        <dbReference type="Pfam" id="PF00534"/>
    </source>
</evidence>
<comment type="pathway">
    <text evidence="3 8">Glycan biosynthesis; glycogen biosynthesis.</text>
</comment>
<protein>
    <recommendedName>
        <fullName evidence="8">Glycogen synthase</fullName>
        <ecNumber evidence="8">2.4.1.21</ecNumber>
    </recommendedName>
    <alternativeName>
        <fullName evidence="8">Starch [bacterial glycogen] synthase</fullName>
    </alternativeName>
</protein>
<keyword evidence="12" id="KW-1185">Reference proteome</keyword>
<comment type="catalytic activity">
    <reaction evidence="1 8">
        <text>[(1-&gt;4)-alpha-D-glucosyl](n) + ADP-alpha-D-glucose = [(1-&gt;4)-alpha-D-glucosyl](n+1) + ADP + H(+)</text>
        <dbReference type="Rhea" id="RHEA:18189"/>
        <dbReference type="Rhea" id="RHEA-COMP:9584"/>
        <dbReference type="Rhea" id="RHEA-COMP:9587"/>
        <dbReference type="ChEBI" id="CHEBI:15378"/>
        <dbReference type="ChEBI" id="CHEBI:15444"/>
        <dbReference type="ChEBI" id="CHEBI:57498"/>
        <dbReference type="ChEBI" id="CHEBI:456216"/>
        <dbReference type="EC" id="2.4.1.21"/>
    </reaction>
</comment>
<dbReference type="EC" id="2.4.1.21" evidence="8"/>
<comment type="similarity">
    <text evidence="4 8">Belongs to the glycosyltransferase 1 family. Bacterial/plant glycogen synthase subfamily.</text>
</comment>
<name>A0A437MUQ6_9SPHI</name>
<dbReference type="EMBL" id="SACK01000002">
    <property type="protein sequence ID" value="RVU01373.1"/>
    <property type="molecule type" value="Genomic_DNA"/>
</dbReference>
<dbReference type="GO" id="GO:0005978">
    <property type="term" value="P:glycogen biosynthetic process"/>
    <property type="evidence" value="ECO:0007669"/>
    <property type="project" value="UniProtKB-UniRule"/>
</dbReference>
<dbReference type="PANTHER" id="PTHR45825:SF11">
    <property type="entry name" value="ALPHA AMYLASE DOMAIN-CONTAINING PROTEIN"/>
    <property type="match status" value="1"/>
</dbReference>
<dbReference type="RefSeq" id="WP_127703748.1">
    <property type="nucleotide sequence ID" value="NZ_SACK01000002.1"/>
</dbReference>
<keyword evidence="6 8" id="KW-0808">Transferase</keyword>
<comment type="caution">
    <text evidence="11">The sequence shown here is derived from an EMBL/GenBank/DDBJ whole genome shotgun (WGS) entry which is preliminary data.</text>
</comment>
<evidence type="ECO:0000256" key="8">
    <source>
        <dbReference type="HAMAP-Rule" id="MF_00484"/>
    </source>
</evidence>
<evidence type="ECO:0000313" key="12">
    <source>
        <dbReference type="Proteomes" id="UP000282759"/>
    </source>
</evidence>
<dbReference type="Gene3D" id="3.40.50.2000">
    <property type="entry name" value="Glycogen Phosphorylase B"/>
    <property type="match status" value="2"/>
</dbReference>
<dbReference type="GO" id="GO:0009011">
    <property type="term" value="F:alpha-1,4-glucan glucosyltransferase (ADP-glucose donor) activity"/>
    <property type="evidence" value="ECO:0007669"/>
    <property type="project" value="UniProtKB-UniRule"/>
</dbReference>
<accession>A0A437MUQ6</accession>
<keyword evidence="7 8" id="KW-0320">Glycogen biosynthesis</keyword>
<dbReference type="InterPro" id="IPR011835">
    <property type="entry name" value="GS/SS"/>
</dbReference>
<proteinExistence type="inferred from homology"/>
<dbReference type="NCBIfam" id="TIGR02095">
    <property type="entry name" value="glgA"/>
    <property type="match status" value="1"/>
</dbReference>
<dbReference type="SUPFAM" id="SSF53756">
    <property type="entry name" value="UDP-Glycosyltransferase/glycogen phosphorylase"/>
    <property type="match status" value="1"/>
</dbReference>
<feature type="domain" description="Glycosyl transferase family 1" evidence="9">
    <location>
        <begin position="283"/>
        <end position="408"/>
    </location>
</feature>
<gene>
    <name evidence="8" type="primary">glgA</name>
    <name evidence="11" type="ORF">EOD41_05255</name>
</gene>
<reference evidence="11 12" key="1">
    <citation type="submission" date="2019-01" db="EMBL/GenBank/DDBJ databases">
        <authorList>
            <person name="Chen W.-M."/>
        </authorList>
    </citation>
    <scope>NUCLEOTIDE SEQUENCE [LARGE SCALE GENOMIC DNA]</scope>
    <source>
        <strain evidence="11 12">YBJ-36</strain>
    </source>
</reference>